<dbReference type="WBParaSite" id="ACRNAN_scaffold9818.g12213.t1">
    <property type="protein sequence ID" value="ACRNAN_scaffold9818.g12213.t1"/>
    <property type="gene ID" value="ACRNAN_scaffold9818.g12213"/>
</dbReference>
<dbReference type="GO" id="GO:0043041">
    <property type="term" value="P:amino acid activation for nonribosomal peptide biosynthetic process"/>
    <property type="evidence" value="ECO:0007669"/>
    <property type="project" value="TreeGrafter"/>
</dbReference>
<keyword evidence="5" id="KW-1185">Reference proteome</keyword>
<dbReference type="SUPFAM" id="SSF56801">
    <property type="entry name" value="Acetyl-CoA synthetase-like"/>
    <property type="match status" value="1"/>
</dbReference>
<reference evidence="6" key="1">
    <citation type="submission" date="2022-11" db="UniProtKB">
        <authorList>
            <consortium name="WormBaseParasite"/>
        </authorList>
    </citation>
    <scope>IDENTIFICATION</scope>
</reference>
<dbReference type="PROSITE" id="PS50075">
    <property type="entry name" value="CARRIER"/>
    <property type="match status" value="2"/>
</dbReference>
<dbReference type="Gene3D" id="3.40.50.12780">
    <property type="entry name" value="N-terminal domain of ligase-like"/>
    <property type="match status" value="1"/>
</dbReference>
<evidence type="ECO:0000259" key="4">
    <source>
        <dbReference type="PROSITE" id="PS50075"/>
    </source>
</evidence>
<dbReference type="PANTHER" id="PTHR45527">
    <property type="entry name" value="NONRIBOSOMAL PEPTIDE SYNTHETASE"/>
    <property type="match status" value="1"/>
</dbReference>
<dbReference type="SUPFAM" id="SSF53474">
    <property type="entry name" value="alpha/beta-Hydrolases"/>
    <property type="match status" value="1"/>
</dbReference>
<dbReference type="Pfam" id="PF13193">
    <property type="entry name" value="AMP-binding_C"/>
    <property type="match status" value="1"/>
</dbReference>
<dbReference type="Pfam" id="PF00975">
    <property type="entry name" value="Thioesterase"/>
    <property type="match status" value="1"/>
</dbReference>
<dbReference type="InterPro" id="IPR029058">
    <property type="entry name" value="AB_hydrolase_fold"/>
</dbReference>
<dbReference type="InterPro" id="IPR042099">
    <property type="entry name" value="ANL_N_sf"/>
</dbReference>
<dbReference type="EC" id="3.1.2.14" evidence="1"/>
<dbReference type="InterPro" id="IPR023213">
    <property type="entry name" value="CAT-like_dom_sf"/>
</dbReference>
<dbReference type="Pfam" id="PF00501">
    <property type="entry name" value="AMP-binding"/>
    <property type="match status" value="1"/>
</dbReference>
<dbReference type="GO" id="GO:0031177">
    <property type="term" value="F:phosphopantetheine binding"/>
    <property type="evidence" value="ECO:0007669"/>
    <property type="project" value="TreeGrafter"/>
</dbReference>
<feature type="domain" description="Carrier" evidence="4">
    <location>
        <begin position="843"/>
        <end position="919"/>
    </location>
</feature>
<dbReference type="InterPro" id="IPR001031">
    <property type="entry name" value="Thioesterase"/>
</dbReference>
<dbReference type="InterPro" id="IPR036736">
    <property type="entry name" value="ACP-like_sf"/>
</dbReference>
<dbReference type="InterPro" id="IPR000873">
    <property type="entry name" value="AMP-dep_synth/lig_dom"/>
</dbReference>
<dbReference type="Gene3D" id="3.30.559.30">
    <property type="entry name" value="Nonribosomal peptide synthetase, condensation domain"/>
    <property type="match status" value="1"/>
</dbReference>
<organism evidence="5 6">
    <name type="scientific">Acrobeloides nanus</name>
    <dbReference type="NCBI Taxonomy" id="290746"/>
    <lineage>
        <taxon>Eukaryota</taxon>
        <taxon>Metazoa</taxon>
        <taxon>Ecdysozoa</taxon>
        <taxon>Nematoda</taxon>
        <taxon>Chromadorea</taxon>
        <taxon>Rhabditida</taxon>
        <taxon>Tylenchina</taxon>
        <taxon>Cephalobomorpha</taxon>
        <taxon>Cephaloboidea</taxon>
        <taxon>Cephalobidae</taxon>
        <taxon>Acrobeloides</taxon>
    </lineage>
</organism>
<dbReference type="Proteomes" id="UP000887540">
    <property type="component" value="Unplaced"/>
</dbReference>
<dbReference type="GO" id="GO:0016297">
    <property type="term" value="F:fatty acyl-[ACP] hydrolase activity"/>
    <property type="evidence" value="ECO:0007669"/>
    <property type="project" value="UniProtKB-EC"/>
</dbReference>
<dbReference type="GO" id="GO:0005737">
    <property type="term" value="C:cytoplasm"/>
    <property type="evidence" value="ECO:0007669"/>
    <property type="project" value="TreeGrafter"/>
</dbReference>
<dbReference type="GO" id="GO:0044550">
    <property type="term" value="P:secondary metabolite biosynthetic process"/>
    <property type="evidence" value="ECO:0007669"/>
    <property type="project" value="TreeGrafter"/>
</dbReference>
<dbReference type="Gene3D" id="3.30.559.10">
    <property type="entry name" value="Chloramphenicol acetyltransferase-like domain"/>
    <property type="match status" value="1"/>
</dbReference>
<evidence type="ECO:0000313" key="5">
    <source>
        <dbReference type="Proteomes" id="UP000887540"/>
    </source>
</evidence>
<evidence type="ECO:0000256" key="1">
    <source>
        <dbReference type="ARBA" id="ARBA00012480"/>
    </source>
</evidence>
<keyword evidence="3" id="KW-0597">Phosphoprotein</keyword>
<dbReference type="InterPro" id="IPR045851">
    <property type="entry name" value="AMP-bd_C_sf"/>
</dbReference>
<dbReference type="SUPFAM" id="SSF52777">
    <property type="entry name" value="CoA-dependent acyltransferases"/>
    <property type="match status" value="2"/>
</dbReference>
<keyword evidence="2" id="KW-0596">Phosphopantetheine</keyword>
<dbReference type="Gene3D" id="3.30.300.30">
    <property type="match status" value="1"/>
</dbReference>
<dbReference type="InterPro" id="IPR009081">
    <property type="entry name" value="PP-bd_ACP"/>
</dbReference>
<evidence type="ECO:0000256" key="2">
    <source>
        <dbReference type="ARBA" id="ARBA00022450"/>
    </source>
</evidence>
<proteinExistence type="predicted"/>
<dbReference type="Pfam" id="PF00668">
    <property type="entry name" value="Condensation"/>
    <property type="match status" value="1"/>
</dbReference>
<dbReference type="PANTHER" id="PTHR45527:SF1">
    <property type="entry name" value="FATTY ACID SYNTHASE"/>
    <property type="match status" value="1"/>
</dbReference>
<dbReference type="AlphaFoldDB" id="A0A914ES69"/>
<sequence length="1172" mass="135389">MNMIADSTKFFFMQPSDVVYQFTNFCFDNSVLEIFMALANGASMVKSSEQFMSDTFIKDLEKFKITHALLFPGVVETFSDEELEKMNQLRYWIVGAEKLPKTLLEKAINLGTRVIQNYGPTETTAYILRKRMKKNDDPQNLGRPIQNADIFIRDKSGGRASKMVLGEILLSSVGLFRGYIGKSEQPFVEMEDGKKYYFSGDLGRILPSNETHFSGRKDSQIKIRGFRVECSEIESILSKHPNIKSSKVIYRSTKTDLVAYVLVHDPQIFDSSLIKNYCKQHLPHYMIPRFVQLLNEFPLTANSKLDMKKLPDPEIDLPPKKVVEIETQENLVIAKIVKIWKEELNIEEISEEDDFFYLGGNSLNGQRIVAKINQILGCRLNLKELYENPNVKKLAEILNIDDIHTKNVIEEKFSFSQIGSENHVPLSFQQEQMLYLYQLGTTNAYNLPFVQEFSLDLNPKILHAAFHLLLEQNPSLRTIFLEENYETYQKVLPLTETFHAFEIEDLPSSKIADAIQQFWLQKFDLSQKPPVRVRLFRTEKNYVVVLVLHHIISDAFSTQIIEQEISEIYDKLYKKEKFEIKNKKTYAAWSLEQKSEEGLIRVKRKLDAFKKEMGIYLENRVEIFNIANLENLGQSQGYDLFISNQKISSICKNCQTSPFILFCTVISRALCTLEQIAKLPDEKYFFLGAPVANRTIETGEIVGNFLNNLLIHCPTFLNSLSNEEAIQRMHEIISKSMKFFDLPYITIQEAIREMGLNYANLFQVYINCRYGLENEQSLKMDEAVKSMEHFTLPIKDLIEVDIDRLEENFKIRVRIQNGLMSENEKKKFLGVIKEFFEDKPKESATQDAIKEAICLTLPVNLVTENLKPQDNFFFLGGNSILLLKLRRILNEKFGIKLELSEILKSPTIEGLENLIKLQISTKIEVVHELGVNKNPNKILIFFHPLIGGCVSYSLLINQLKQQDKNLCIYGVEHPETFKTDANFSTLVNNETLEELVKFYLKHLEKKIRLKNEEVIFIGASFGGLLAYEAASQAYKNGLKLRPTKVICIDGTAKPYENVNISKEEHFEQMKEILSNFGFNLDEHEAETSNQIIENSWQNLQISLKYYPKPILKETICFSFMLLKAKSDRHEPDDYGWRQLVKTKMFNIPGDHFTMFDSNHSEELAKIILQSIN</sequence>
<protein>
    <recommendedName>
        <fullName evidence="1">oleoyl-[acyl-carrier-protein] hydrolase</fullName>
        <ecNumber evidence="1">3.1.2.14</ecNumber>
    </recommendedName>
</protein>
<dbReference type="Pfam" id="PF00550">
    <property type="entry name" value="PP-binding"/>
    <property type="match status" value="2"/>
</dbReference>
<dbReference type="InterPro" id="IPR001242">
    <property type="entry name" value="Condensation_dom"/>
</dbReference>
<feature type="domain" description="Carrier" evidence="4">
    <location>
        <begin position="327"/>
        <end position="402"/>
    </location>
</feature>
<accession>A0A914ES69</accession>
<dbReference type="InterPro" id="IPR025110">
    <property type="entry name" value="AMP-bd_C"/>
</dbReference>
<dbReference type="Gene3D" id="3.40.50.1820">
    <property type="entry name" value="alpha/beta hydrolase"/>
    <property type="match status" value="1"/>
</dbReference>
<name>A0A914ES69_9BILA</name>
<evidence type="ECO:0000313" key="6">
    <source>
        <dbReference type="WBParaSite" id="ACRNAN_scaffold9818.g12213.t1"/>
    </source>
</evidence>
<evidence type="ECO:0000256" key="3">
    <source>
        <dbReference type="ARBA" id="ARBA00022553"/>
    </source>
</evidence>
<dbReference type="SUPFAM" id="SSF47336">
    <property type="entry name" value="ACP-like"/>
    <property type="match status" value="2"/>
</dbReference>
<dbReference type="Gene3D" id="1.10.1200.10">
    <property type="entry name" value="ACP-like"/>
    <property type="match status" value="2"/>
</dbReference>